<feature type="domain" description="Integrase catalytic" evidence="1">
    <location>
        <begin position="1"/>
        <end position="98"/>
    </location>
</feature>
<dbReference type="Gene3D" id="3.30.420.10">
    <property type="entry name" value="Ribonuclease H-like superfamily/Ribonuclease H"/>
    <property type="match status" value="1"/>
</dbReference>
<reference evidence="2 3" key="1">
    <citation type="journal article" date="2019" name="Int. J. Syst. Evol. Microbiol.">
        <title>The Global Catalogue of Microorganisms (GCM) 10K type strain sequencing project: providing services to taxonomists for standard genome sequencing and annotation.</title>
        <authorList>
            <consortium name="The Broad Institute Genomics Platform"/>
            <consortium name="The Broad Institute Genome Sequencing Center for Infectious Disease"/>
            <person name="Wu L."/>
            <person name="Ma J."/>
        </authorList>
    </citation>
    <scope>NUCLEOTIDE SEQUENCE [LARGE SCALE GENOMIC DNA]</scope>
    <source>
        <strain evidence="2 3">JCM 15478</strain>
    </source>
</reference>
<dbReference type="InterPro" id="IPR036397">
    <property type="entry name" value="RNaseH_sf"/>
</dbReference>
<dbReference type="InterPro" id="IPR012337">
    <property type="entry name" value="RNaseH-like_sf"/>
</dbReference>
<comment type="caution">
    <text evidence="2">The sequence shown here is derived from an EMBL/GenBank/DDBJ whole genome shotgun (WGS) entry which is preliminary data.</text>
</comment>
<evidence type="ECO:0000313" key="3">
    <source>
        <dbReference type="Proteomes" id="UP001500016"/>
    </source>
</evidence>
<dbReference type="SUPFAM" id="SSF53098">
    <property type="entry name" value="Ribonuclease H-like"/>
    <property type="match status" value="1"/>
</dbReference>
<dbReference type="InterPro" id="IPR050900">
    <property type="entry name" value="Transposase_IS3/IS150/IS904"/>
</dbReference>
<dbReference type="EMBL" id="BAAAPE010000030">
    <property type="protein sequence ID" value="GAA2104379.1"/>
    <property type="molecule type" value="Genomic_DNA"/>
</dbReference>
<organism evidence="2 3">
    <name type="scientific">Streptomyces albiaxialis</name>
    <dbReference type="NCBI Taxonomy" id="329523"/>
    <lineage>
        <taxon>Bacteria</taxon>
        <taxon>Bacillati</taxon>
        <taxon>Actinomycetota</taxon>
        <taxon>Actinomycetes</taxon>
        <taxon>Kitasatosporales</taxon>
        <taxon>Streptomycetaceae</taxon>
        <taxon>Streptomyces</taxon>
    </lineage>
</organism>
<gene>
    <name evidence="2" type="ORF">GCM10009801_79970</name>
</gene>
<dbReference type="PANTHER" id="PTHR46889">
    <property type="entry name" value="TRANSPOSASE INSF FOR INSERTION SEQUENCE IS3B-RELATED"/>
    <property type="match status" value="1"/>
</dbReference>
<dbReference type="PROSITE" id="PS50994">
    <property type="entry name" value="INTEGRASE"/>
    <property type="match status" value="1"/>
</dbReference>
<dbReference type="Proteomes" id="UP001500016">
    <property type="component" value="Unassembled WGS sequence"/>
</dbReference>
<name>A0ABN2X452_9ACTN</name>
<sequence>MIFHSDRGCQHTSHEFASLAREFGIRLSLGRTGQCWDNALAESFFATLNRELPCDRPWPSRATARTAIFEWIESWYNLKRLHSSLDNRSPADYEAVAKAA</sequence>
<dbReference type="InterPro" id="IPR001584">
    <property type="entry name" value="Integrase_cat-core"/>
</dbReference>
<evidence type="ECO:0000259" key="1">
    <source>
        <dbReference type="PROSITE" id="PS50994"/>
    </source>
</evidence>
<protein>
    <recommendedName>
        <fullName evidence="1">Integrase catalytic domain-containing protein</fullName>
    </recommendedName>
</protein>
<evidence type="ECO:0000313" key="2">
    <source>
        <dbReference type="EMBL" id="GAA2104379.1"/>
    </source>
</evidence>
<dbReference type="Pfam" id="PF13683">
    <property type="entry name" value="rve_3"/>
    <property type="match status" value="1"/>
</dbReference>
<dbReference type="PANTHER" id="PTHR46889:SF4">
    <property type="entry name" value="TRANSPOSASE INSO FOR INSERTION SEQUENCE ELEMENT IS911B-RELATED"/>
    <property type="match status" value="1"/>
</dbReference>
<accession>A0ABN2X452</accession>
<proteinExistence type="predicted"/>
<keyword evidence="3" id="KW-1185">Reference proteome</keyword>